<comment type="caution">
    <text evidence="1">The sequence shown here is derived from an EMBL/GenBank/DDBJ whole genome shotgun (WGS) entry which is preliminary data.</text>
</comment>
<accession>A0ACB7SXQ5</accession>
<dbReference type="Proteomes" id="UP000821845">
    <property type="component" value="Chromosome 2"/>
</dbReference>
<gene>
    <name evidence="1" type="ORF">HPB50_017750</name>
</gene>
<organism evidence="1 2">
    <name type="scientific">Hyalomma asiaticum</name>
    <name type="common">Tick</name>
    <dbReference type="NCBI Taxonomy" id="266040"/>
    <lineage>
        <taxon>Eukaryota</taxon>
        <taxon>Metazoa</taxon>
        <taxon>Ecdysozoa</taxon>
        <taxon>Arthropoda</taxon>
        <taxon>Chelicerata</taxon>
        <taxon>Arachnida</taxon>
        <taxon>Acari</taxon>
        <taxon>Parasitiformes</taxon>
        <taxon>Ixodida</taxon>
        <taxon>Ixodoidea</taxon>
        <taxon>Ixodidae</taxon>
        <taxon>Hyalomminae</taxon>
        <taxon>Hyalomma</taxon>
    </lineage>
</organism>
<reference evidence="1" key="1">
    <citation type="submission" date="2020-05" db="EMBL/GenBank/DDBJ databases">
        <title>Large-scale comparative analyses of tick genomes elucidate their genetic diversity and vector capacities.</title>
        <authorList>
            <person name="Jia N."/>
            <person name="Wang J."/>
            <person name="Shi W."/>
            <person name="Du L."/>
            <person name="Sun Y."/>
            <person name="Zhan W."/>
            <person name="Jiang J."/>
            <person name="Wang Q."/>
            <person name="Zhang B."/>
            <person name="Ji P."/>
            <person name="Sakyi L.B."/>
            <person name="Cui X."/>
            <person name="Yuan T."/>
            <person name="Jiang B."/>
            <person name="Yang W."/>
            <person name="Lam T.T.-Y."/>
            <person name="Chang Q."/>
            <person name="Ding S."/>
            <person name="Wang X."/>
            <person name="Zhu J."/>
            <person name="Ruan X."/>
            <person name="Zhao L."/>
            <person name="Wei J."/>
            <person name="Que T."/>
            <person name="Du C."/>
            <person name="Cheng J."/>
            <person name="Dai P."/>
            <person name="Han X."/>
            <person name="Huang E."/>
            <person name="Gao Y."/>
            <person name="Liu J."/>
            <person name="Shao H."/>
            <person name="Ye R."/>
            <person name="Li L."/>
            <person name="Wei W."/>
            <person name="Wang X."/>
            <person name="Wang C."/>
            <person name="Yang T."/>
            <person name="Huo Q."/>
            <person name="Li W."/>
            <person name="Guo W."/>
            <person name="Chen H."/>
            <person name="Zhou L."/>
            <person name="Ni X."/>
            <person name="Tian J."/>
            <person name="Zhou Y."/>
            <person name="Sheng Y."/>
            <person name="Liu T."/>
            <person name="Pan Y."/>
            <person name="Xia L."/>
            <person name="Li J."/>
            <person name="Zhao F."/>
            <person name="Cao W."/>
        </authorList>
    </citation>
    <scope>NUCLEOTIDE SEQUENCE</scope>
    <source>
        <strain evidence="1">Hyas-2018</strain>
    </source>
</reference>
<keyword evidence="2" id="KW-1185">Reference proteome</keyword>
<evidence type="ECO:0000313" key="1">
    <source>
        <dbReference type="EMBL" id="KAH6939390.1"/>
    </source>
</evidence>
<proteinExistence type="predicted"/>
<sequence length="128" mass="14239">MLKGWFDAFRTEGGPTLYAYANRTAVTEDIRNILIYVCFSTLFIAFIIVFPGIRKERSPPEGQRNSTPRKAAAGAGCNEHGEGAKVAVFLEPARMQIGAAWLLRESESTSVAPRRRRLKVGRNLSRLV</sequence>
<protein>
    <submittedName>
        <fullName evidence="1">Uncharacterized protein</fullName>
    </submittedName>
</protein>
<name>A0ACB7SXQ5_HYAAI</name>
<evidence type="ECO:0000313" key="2">
    <source>
        <dbReference type="Proteomes" id="UP000821845"/>
    </source>
</evidence>
<dbReference type="EMBL" id="CM023482">
    <property type="protein sequence ID" value="KAH6939390.1"/>
    <property type="molecule type" value="Genomic_DNA"/>
</dbReference>